<comment type="similarity">
    <text evidence="1">Belongs to the short-chain dehydrogenases/reductases (SDR) family.</text>
</comment>
<dbReference type="PANTHER" id="PTHR42901:SF1">
    <property type="entry name" value="ALCOHOL DEHYDROGENASE"/>
    <property type="match status" value="1"/>
</dbReference>
<protein>
    <submittedName>
        <fullName evidence="3">Short-chain dehydrogenase</fullName>
    </submittedName>
</protein>
<dbReference type="PANTHER" id="PTHR42901">
    <property type="entry name" value="ALCOHOL DEHYDROGENASE"/>
    <property type="match status" value="1"/>
</dbReference>
<dbReference type="Pfam" id="PF00106">
    <property type="entry name" value="adh_short"/>
    <property type="match status" value="1"/>
</dbReference>
<dbReference type="EMBL" id="PKOZ01000004">
    <property type="protein sequence ID" value="PQD95485.1"/>
    <property type="molecule type" value="Genomic_DNA"/>
</dbReference>
<organism evidence="3 4">
    <name type="scientific">Pradoshia eiseniae</name>
    <dbReference type="NCBI Taxonomy" id="2064768"/>
    <lineage>
        <taxon>Bacteria</taxon>
        <taxon>Bacillati</taxon>
        <taxon>Bacillota</taxon>
        <taxon>Bacilli</taxon>
        <taxon>Bacillales</taxon>
        <taxon>Bacillaceae</taxon>
        <taxon>Pradoshia</taxon>
    </lineage>
</organism>
<dbReference type="GO" id="GO:0016491">
    <property type="term" value="F:oxidoreductase activity"/>
    <property type="evidence" value="ECO:0007669"/>
    <property type="project" value="UniProtKB-KW"/>
</dbReference>
<dbReference type="Gene3D" id="3.40.50.720">
    <property type="entry name" value="NAD(P)-binding Rossmann-like Domain"/>
    <property type="match status" value="1"/>
</dbReference>
<proteinExistence type="inferred from homology"/>
<evidence type="ECO:0000313" key="3">
    <source>
        <dbReference type="EMBL" id="PQD95485.1"/>
    </source>
</evidence>
<evidence type="ECO:0000256" key="2">
    <source>
        <dbReference type="ARBA" id="ARBA00023002"/>
    </source>
</evidence>
<reference evidence="3 4" key="1">
    <citation type="submission" date="2017-12" db="EMBL/GenBank/DDBJ databases">
        <title>Taxonomic description and draft genome of Pradoshia cofamensis Gen. nov., sp. nov., a thermotolerant bacillale isolated from anterior gut of earthworm Eisenia fetida.</title>
        <authorList>
            <person name="Saha T."/>
            <person name="Chakraborty R."/>
        </authorList>
    </citation>
    <scope>NUCLEOTIDE SEQUENCE [LARGE SCALE GENOMIC DNA]</scope>
    <source>
        <strain evidence="3 4">EAG3</strain>
    </source>
</reference>
<evidence type="ECO:0000313" key="4">
    <source>
        <dbReference type="Proteomes" id="UP000239663"/>
    </source>
</evidence>
<name>A0A2S7N0H7_9BACI</name>
<gene>
    <name evidence="3" type="ORF">CYL18_09375</name>
</gene>
<dbReference type="AlphaFoldDB" id="A0A2S7N0H7"/>
<dbReference type="InterPro" id="IPR002347">
    <property type="entry name" value="SDR_fam"/>
</dbReference>
<sequence>MSKRILITGAGTGLGRGTALGLAQAGHDVIATVEVTSQVTSLREEAKEKGIDLEVMKVNINDPGDLRAMEHCDFDIFVANAALGEGGPIAEIPVQRLKDIFETNVFSTLKTAQIAARKFVQKQSGKIVFISSIAGLSAAPHLGPYSATKHALEAIAQSMKEELKPLGVQVATINPGPYKTGFNDRMVEEPWKWYDPKIHFTPREHYEKGTKAFEKQFDPKEMIAKMVEIIPAEHHAFRTVYPESSEKQVKDYEQKIWEDQI</sequence>
<accession>A0A2S7N0H7</accession>
<evidence type="ECO:0000256" key="1">
    <source>
        <dbReference type="ARBA" id="ARBA00006484"/>
    </source>
</evidence>
<dbReference type="NCBIfam" id="NF006776">
    <property type="entry name" value="PRK09291.1"/>
    <property type="match status" value="1"/>
</dbReference>
<dbReference type="PRINTS" id="PR00081">
    <property type="entry name" value="GDHRDH"/>
</dbReference>
<dbReference type="OrthoDB" id="9775296at2"/>
<dbReference type="InterPro" id="IPR036291">
    <property type="entry name" value="NAD(P)-bd_dom_sf"/>
</dbReference>
<dbReference type="SUPFAM" id="SSF51735">
    <property type="entry name" value="NAD(P)-binding Rossmann-fold domains"/>
    <property type="match status" value="1"/>
</dbReference>
<dbReference type="RefSeq" id="WP_104849240.1">
    <property type="nucleotide sequence ID" value="NZ_PKOZ01000004.1"/>
</dbReference>
<keyword evidence="2" id="KW-0560">Oxidoreductase</keyword>
<dbReference type="Proteomes" id="UP000239663">
    <property type="component" value="Unassembled WGS sequence"/>
</dbReference>
<keyword evidence="4" id="KW-1185">Reference proteome</keyword>
<comment type="caution">
    <text evidence="3">The sequence shown here is derived from an EMBL/GenBank/DDBJ whole genome shotgun (WGS) entry which is preliminary data.</text>
</comment>